<feature type="non-terminal residue" evidence="2">
    <location>
        <position position="1"/>
    </location>
</feature>
<evidence type="ECO:0000256" key="1">
    <source>
        <dbReference type="SAM" id="Phobius"/>
    </source>
</evidence>
<accession>A0A1X0RJT0</accession>
<protein>
    <submittedName>
        <fullName evidence="2">Uncharacterized protein</fullName>
    </submittedName>
</protein>
<gene>
    <name evidence="2" type="ORF">BCV71DRAFT_283988</name>
</gene>
<proteinExistence type="predicted"/>
<dbReference type="AlphaFoldDB" id="A0A1X0RJT0"/>
<name>A0A1X0RJT0_RHIZD</name>
<keyword evidence="1" id="KW-1133">Transmembrane helix</keyword>
<keyword evidence="1" id="KW-0812">Transmembrane</keyword>
<dbReference type="Proteomes" id="UP000242381">
    <property type="component" value="Unassembled WGS sequence"/>
</dbReference>
<reference evidence="2 3" key="1">
    <citation type="journal article" date="2016" name="Proc. Natl. Acad. Sci. U.S.A.">
        <title>Lipid metabolic changes in an early divergent fungus govern the establishment of a mutualistic symbiosis with endobacteria.</title>
        <authorList>
            <person name="Lastovetsky O.A."/>
            <person name="Gaspar M.L."/>
            <person name="Mondo S.J."/>
            <person name="LaButti K.M."/>
            <person name="Sandor L."/>
            <person name="Grigoriev I.V."/>
            <person name="Henry S.A."/>
            <person name="Pawlowska T.E."/>
        </authorList>
    </citation>
    <scope>NUCLEOTIDE SEQUENCE [LARGE SCALE GENOMIC DNA]</scope>
    <source>
        <strain evidence="2 3">ATCC 11559</strain>
    </source>
</reference>
<evidence type="ECO:0000313" key="3">
    <source>
        <dbReference type="Proteomes" id="UP000242381"/>
    </source>
</evidence>
<dbReference type="VEuPathDB" id="FungiDB:BCV72DRAFT_323872"/>
<organism evidence="2 3">
    <name type="scientific">Rhizopus microsporus</name>
    <dbReference type="NCBI Taxonomy" id="58291"/>
    <lineage>
        <taxon>Eukaryota</taxon>
        <taxon>Fungi</taxon>
        <taxon>Fungi incertae sedis</taxon>
        <taxon>Mucoromycota</taxon>
        <taxon>Mucoromycotina</taxon>
        <taxon>Mucoromycetes</taxon>
        <taxon>Mucorales</taxon>
        <taxon>Mucorineae</taxon>
        <taxon>Rhizopodaceae</taxon>
        <taxon>Rhizopus</taxon>
    </lineage>
</organism>
<feature type="transmembrane region" description="Helical" evidence="1">
    <location>
        <begin position="12"/>
        <end position="30"/>
    </location>
</feature>
<keyword evidence="1" id="KW-0472">Membrane</keyword>
<dbReference type="OMA" id="TESHIPC"/>
<evidence type="ECO:0000313" key="2">
    <source>
        <dbReference type="EMBL" id="ORE12168.1"/>
    </source>
</evidence>
<sequence length="232" mass="26288">AKGAGIFCQWKSRLLFIGLYELLVLSGYIFQNDSISPFLGSSFESFNFGGTVTNNIHAPVSELHITKMAKLLNQYLKRCSNKPWGYRCYNSFSKGLYPVVAVDFLNHPSQKYRHINIHHFASYILSIITSLDVTREKDVKCLWTLVERLPNYETIASNITPKPITFGQLKGLIRLLLTVAARTESHIPCYALGVYALSEAKETALQIMKNGHKEEIRKQESSTVNKKKAELI</sequence>
<dbReference type="EMBL" id="KV921841">
    <property type="protein sequence ID" value="ORE12168.1"/>
    <property type="molecule type" value="Genomic_DNA"/>
</dbReference>